<dbReference type="Gene3D" id="3.20.20.70">
    <property type="entry name" value="Aldolase class I"/>
    <property type="match status" value="1"/>
</dbReference>
<dbReference type="GO" id="GO:0008270">
    <property type="term" value="F:zinc ion binding"/>
    <property type="evidence" value="ECO:0007669"/>
    <property type="project" value="InterPro"/>
</dbReference>
<feature type="binding site" evidence="3">
    <location>
        <position position="83"/>
    </location>
    <ligand>
        <name>Zn(2+)</name>
        <dbReference type="ChEBI" id="CHEBI:29105"/>
        <label>1</label>
        <note>catalytic</note>
    </ligand>
</feature>
<dbReference type="RefSeq" id="WP_101176056.1">
    <property type="nucleotide sequence ID" value="NZ_PISE01000011.1"/>
</dbReference>
<feature type="binding site" evidence="3">
    <location>
        <position position="134"/>
    </location>
    <ligand>
        <name>Zn(2+)</name>
        <dbReference type="ChEBI" id="CHEBI:29105"/>
        <label>2</label>
    </ligand>
</feature>
<dbReference type="Proteomes" id="UP000233375">
    <property type="component" value="Unassembled WGS sequence"/>
</dbReference>
<keyword evidence="3" id="KW-0862">Zinc</keyword>
<dbReference type="GO" id="GO:0016832">
    <property type="term" value="F:aldehyde-lyase activity"/>
    <property type="evidence" value="ECO:0007669"/>
    <property type="project" value="InterPro"/>
</dbReference>
<keyword evidence="5" id="KW-1185">Reference proteome</keyword>
<dbReference type="PROSITE" id="PS00806">
    <property type="entry name" value="ALDOLASE_CLASS_II_2"/>
    <property type="match status" value="1"/>
</dbReference>
<feature type="binding site" evidence="2">
    <location>
        <begin position="230"/>
        <end position="233"/>
    </location>
    <ligand>
        <name>dihydroxyacetone phosphate</name>
        <dbReference type="ChEBI" id="CHEBI:57642"/>
    </ligand>
</feature>
<evidence type="ECO:0000313" key="5">
    <source>
        <dbReference type="Proteomes" id="UP000233375"/>
    </source>
</evidence>
<feature type="binding site" evidence="3">
    <location>
        <position position="180"/>
    </location>
    <ligand>
        <name>Zn(2+)</name>
        <dbReference type="ChEBI" id="CHEBI:29105"/>
        <label>1</label>
        <note>catalytic</note>
    </ligand>
</feature>
<feature type="binding site" evidence="3">
    <location>
        <position position="104"/>
    </location>
    <ligand>
        <name>Zn(2+)</name>
        <dbReference type="ChEBI" id="CHEBI:29105"/>
        <label>2</label>
    </ligand>
</feature>
<evidence type="ECO:0000313" key="4">
    <source>
        <dbReference type="EMBL" id="PKG24662.1"/>
    </source>
</evidence>
<feature type="binding site" evidence="2">
    <location>
        <begin position="209"/>
        <end position="211"/>
    </location>
    <ligand>
        <name>dihydroxyacetone phosphate</name>
        <dbReference type="ChEBI" id="CHEBI:57642"/>
    </ligand>
</feature>
<keyword evidence="3" id="KW-0479">Metal-binding</keyword>
<gene>
    <name evidence="4" type="primary">kbaY</name>
    <name evidence="4" type="synonym">agaY</name>
    <name evidence="4" type="ORF">CWS01_05230</name>
</gene>
<organism evidence="4 5">
    <name type="scientific">Niallia nealsonii</name>
    <dbReference type="NCBI Taxonomy" id="115979"/>
    <lineage>
        <taxon>Bacteria</taxon>
        <taxon>Bacillati</taxon>
        <taxon>Bacillota</taxon>
        <taxon>Bacilli</taxon>
        <taxon>Bacillales</taxon>
        <taxon>Bacillaceae</taxon>
        <taxon>Niallia</taxon>
    </lineage>
</organism>
<dbReference type="AlphaFoldDB" id="A0A2N0Z571"/>
<dbReference type="InterPro" id="IPR000771">
    <property type="entry name" value="FBA_II"/>
</dbReference>
<proteinExistence type="predicted"/>
<dbReference type="Pfam" id="PF01116">
    <property type="entry name" value="F_bP_aldolase"/>
    <property type="match status" value="1"/>
</dbReference>
<feature type="binding site" evidence="3">
    <location>
        <position position="208"/>
    </location>
    <ligand>
        <name>Zn(2+)</name>
        <dbReference type="ChEBI" id="CHEBI:29105"/>
        <label>1</label>
        <note>catalytic</note>
    </ligand>
</feature>
<dbReference type="GO" id="GO:0005975">
    <property type="term" value="P:carbohydrate metabolic process"/>
    <property type="evidence" value="ECO:0007669"/>
    <property type="project" value="InterPro"/>
</dbReference>
<dbReference type="OrthoDB" id="9803995at2"/>
<dbReference type="PANTHER" id="PTHR30304">
    <property type="entry name" value="D-TAGATOSE-1,6-BISPHOSPHATE ALDOLASE"/>
    <property type="match status" value="1"/>
</dbReference>
<reference evidence="4 5" key="1">
    <citation type="journal article" date="2003" name="Int. J. Syst. Evol. Microbiol.">
        <title>Bacillus nealsonii sp. nov., isolated from a spacecraft-assembly facility, whose spores are gamma-radiation resistant.</title>
        <authorList>
            <person name="Venkateswaran K."/>
            <person name="Kempf M."/>
            <person name="Chen F."/>
            <person name="Satomi M."/>
            <person name="Nicholson W."/>
            <person name="Kern R."/>
        </authorList>
    </citation>
    <scope>NUCLEOTIDE SEQUENCE [LARGE SCALE GENOMIC DNA]</scope>
    <source>
        <strain evidence="4 5">FO-92</strain>
    </source>
</reference>
<protein>
    <submittedName>
        <fullName evidence="4">Tagatose-bisphosphate aldolase</fullName>
    </submittedName>
</protein>
<feature type="active site" description="Proton donor" evidence="1">
    <location>
        <position position="82"/>
    </location>
</feature>
<dbReference type="InterPro" id="IPR050246">
    <property type="entry name" value="Class_II_FBP_aldolase"/>
</dbReference>
<dbReference type="PANTHER" id="PTHR30304:SF0">
    <property type="entry name" value="D-TAGATOSE-1,6-BISPHOSPHATE ALDOLASE SUBUNIT GATY-RELATED"/>
    <property type="match status" value="1"/>
</dbReference>
<evidence type="ECO:0000256" key="2">
    <source>
        <dbReference type="PIRSR" id="PIRSR001359-2"/>
    </source>
</evidence>
<evidence type="ECO:0000256" key="1">
    <source>
        <dbReference type="PIRSR" id="PIRSR001359-1"/>
    </source>
</evidence>
<sequence>MRLVKMTHMLNEAKRNKWAVGHFNMINMEFAQAISEAANEANTPVILGVGEATIQYMGMDYVVAIANSAAKNSHVPIALHLDHGSSFAIIMKCIRAGFSSVMFDGSRYSMEENIRLTQKVVEAAHAAGVSVEGELGSIGGTEDDITIDEKNIQLPTAKEAIDFWRQTRVDALAVAVGTAHGMYKSEPNIRCDIIAEISANIDAPLVLHGGSGVKDSVIEDAIYSGIAKINVNTENQVAFTENIRRTLLNKSEIYDSRDFLREGRDAVKEMVKSKIKLFTMCKK</sequence>
<dbReference type="CDD" id="cd00947">
    <property type="entry name" value="TBP_aldolase_IIB"/>
    <property type="match status" value="1"/>
</dbReference>
<dbReference type="EMBL" id="PISE01000011">
    <property type="protein sequence ID" value="PKG24662.1"/>
    <property type="molecule type" value="Genomic_DNA"/>
</dbReference>
<dbReference type="InterPro" id="IPR013785">
    <property type="entry name" value="Aldolase_TIM"/>
</dbReference>
<name>A0A2N0Z571_9BACI</name>
<dbReference type="NCBIfam" id="TIGR00167">
    <property type="entry name" value="cbbA"/>
    <property type="match status" value="1"/>
</dbReference>
<dbReference type="SUPFAM" id="SSF51569">
    <property type="entry name" value="Aldolase"/>
    <property type="match status" value="1"/>
</dbReference>
<accession>A0A2N0Z571</accession>
<feature type="binding site" evidence="2">
    <location>
        <position position="181"/>
    </location>
    <ligand>
        <name>dihydroxyacetone phosphate</name>
        <dbReference type="ChEBI" id="CHEBI:57642"/>
    </ligand>
</feature>
<dbReference type="PIRSF" id="PIRSF001359">
    <property type="entry name" value="F_bP_aldolase_II"/>
    <property type="match status" value="1"/>
</dbReference>
<comment type="cofactor">
    <cofactor evidence="3">
        <name>Zn(2+)</name>
        <dbReference type="ChEBI" id="CHEBI:29105"/>
    </cofactor>
    <text evidence="3">Binds 2 Zn(2+) ions per subunit. One is catalytic and the other provides a structural contribution.</text>
</comment>
<comment type="caution">
    <text evidence="4">The sequence shown here is derived from an EMBL/GenBank/DDBJ whole genome shotgun (WGS) entry which is preliminary data.</text>
</comment>
<evidence type="ECO:0000256" key="3">
    <source>
        <dbReference type="PIRSR" id="PIRSR001359-3"/>
    </source>
</evidence>